<dbReference type="RefSeq" id="WP_091077194.1">
    <property type="nucleotide sequence ID" value="NZ_LT629799.1"/>
</dbReference>
<dbReference type="Proteomes" id="UP000198825">
    <property type="component" value="Chromosome I"/>
</dbReference>
<dbReference type="PROSITE" id="PS50846">
    <property type="entry name" value="HMA_2"/>
    <property type="match status" value="1"/>
</dbReference>
<dbReference type="GO" id="GO:0046872">
    <property type="term" value="F:metal ion binding"/>
    <property type="evidence" value="ECO:0007669"/>
    <property type="project" value="UniProtKB-KW"/>
</dbReference>
<feature type="domain" description="HMA" evidence="2">
    <location>
        <begin position="3"/>
        <end position="68"/>
    </location>
</feature>
<dbReference type="InterPro" id="IPR006121">
    <property type="entry name" value="HMA_dom"/>
</dbReference>
<sequence length="70" mass="7350">MTTTQDYVVAGMTCEHCTQAVSEEVLAVPGVREVTVHLDGGTMTVTSEDPIDFDALSAAVDEAGYTLGSR</sequence>
<dbReference type="OrthoDB" id="9813965at2"/>
<reference evidence="4" key="1">
    <citation type="submission" date="2016-10" db="EMBL/GenBank/DDBJ databases">
        <authorList>
            <person name="Varghese N."/>
            <person name="Submissions S."/>
        </authorList>
    </citation>
    <scope>NUCLEOTIDE SEQUENCE [LARGE SCALE GENOMIC DNA]</scope>
    <source>
        <strain evidence="4">DSM 21743</strain>
    </source>
</reference>
<proteinExistence type="predicted"/>
<dbReference type="STRING" id="546874.SAMN04488544_3463"/>
<protein>
    <submittedName>
        <fullName evidence="3">Copper chaperone CopZ</fullName>
    </submittedName>
</protein>
<dbReference type="Pfam" id="PF00403">
    <property type="entry name" value="HMA"/>
    <property type="match status" value="1"/>
</dbReference>
<organism evidence="3 4">
    <name type="scientific">Microlunatus sagamiharensis</name>
    <dbReference type="NCBI Taxonomy" id="546874"/>
    <lineage>
        <taxon>Bacteria</taxon>
        <taxon>Bacillati</taxon>
        <taxon>Actinomycetota</taxon>
        <taxon>Actinomycetes</taxon>
        <taxon>Propionibacteriales</taxon>
        <taxon>Propionibacteriaceae</taxon>
        <taxon>Microlunatus</taxon>
    </lineage>
</organism>
<dbReference type="Gene3D" id="3.30.70.100">
    <property type="match status" value="1"/>
</dbReference>
<evidence type="ECO:0000259" key="2">
    <source>
        <dbReference type="PROSITE" id="PS50846"/>
    </source>
</evidence>
<evidence type="ECO:0000313" key="3">
    <source>
        <dbReference type="EMBL" id="SDV01340.1"/>
    </source>
</evidence>
<name>A0A1H2N764_9ACTN</name>
<dbReference type="AlphaFoldDB" id="A0A1H2N764"/>
<dbReference type="CDD" id="cd00371">
    <property type="entry name" value="HMA"/>
    <property type="match status" value="1"/>
</dbReference>
<keyword evidence="1" id="KW-0479">Metal-binding</keyword>
<gene>
    <name evidence="3" type="ORF">SAMN04488544_3463</name>
</gene>
<accession>A0A1H2N764</accession>
<evidence type="ECO:0000256" key="1">
    <source>
        <dbReference type="ARBA" id="ARBA00022723"/>
    </source>
</evidence>
<evidence type="ECO:0000313" key="4">
    <source>
        <dbReference type="Proteomes" id="UP000198825"/>
    </source>
</evidence>
<dbReference type="InterPro" id="IPR017969">
    <property type="entry name" value="Heavy-metal-associated_CS"/>
</dbReference>
<keyword evidence="4" id="KW-1185">Reference proteome</keyword>
<dbReference type="SUPFAM" id="SSF55008">
    <property type="entry name" value="HMA, heavy metal-associated domain"/>
    <property type="match status" value="1"/>
</dbReference>
<dbReference type="PROSITE" id="PS01047">
    <property type="entry name" value="HMA_1"/>
    <property type="match status" value="1"/>
</dbReference>
<dbReference type="EMBL" id="LT629799">
    <property type="protein sequence ID" value="SDV01340.1"/>
    <property type="molecule type" value="Genomic_DNA"/>
</dbReference>
<dbReference type="InterPro" id="IPR036163">
    <property type="entry name" value="HMA_dom_sf"/>
</dbReference>